<organism evidence="1 2">
    <name type="scientific">Glutamicibacter uratoxydans</name>
    <name type="common">Arthrobacter uratoxydans</name>
    <dbReference type="NCBI Taxonomy" id="43667"/>
    <lineage>
        <taxon>Bacteria</taxon>
        <taxon>Bacillati</taxon>
        <taxon>Actinomycetota</taxon>
        <taxon>Actinomycetes</taxon>
        <taxon>Micrococcales</taxon>
        <taxon>Micrococcaceae</taxon>
        <taxon>Glutamicibacter</taxon>
    </lineage>
</organism>
<evidence type="ECO:0000313" key="1">
    <source>
        <dbReference type="EMBL" id="GED04542.1"/>
    </source>
</evidence>
<dbReference type="EMBL" id="BJNY01000001">
    <property type="protein sequence ID" value="GED04542.1"/>
    <property type="molecule type" value="Genomic_DNA"/>
</dbReference>
<dbReference type="Proteomes" id="UP000316612">
    <property type="component" value="Unassembled WGS sequence"/>
</dbReference>
<evidence type="ECO:0000313" key="2">
    <source>
        <dbReference type="Proteomes" id="UP000316612"/>
    </source>
</evidence>
<gene>
    <name evidence="1" type="ORF">AUR04nite_00740</name>
</gene>
<protein>
    <submittedName>
        <fullName evidence="1">Uncharacterized protein</fullName>
    </submittedName>
</protein>
<sequence>MSEDVPESEAWWRVVETYGVHRNRGGVMQVVARERTHGPYRNLESAEHALTVLEGIRAHRPNPNEISGLFAVEKGTIVWQEN</sequence>
<name>A0A4Y4DH42_GLUUR</name>
<dbReference type="AlphaFoldDB" id="A0A4Y4DH42"/>
<comment type="caution">
    <text evidence="1">The sequence shown here is derived from an EMBL/GenBank/DDBJ whole genome shotgun (WGS) entry which is preliminary data.</text>
</comment>
<accession>A0A4Y4DH42</accession>
<proteinExistence type="predicted"/>
<reference evidence="1 2" key="1">
    <citation type="submission" date="2019-06" db="EMBL/GenBank/DDBJ databases">
        <title>Whole genome shotgun sequence of Glutamicibacter uratoxydans NBRC 15515.</title>
        <authorList>
            <person name="Hosoyama A."/>
            <person name="Uohara A."/>
            <person name="Ohji S."/>
            <person name="Ichikawa N."/>
        </authorList>
    </citation>
    <scope>NUCLEOTIDE SEQUENCE [LARGE SCALE GENOMIC DNA]</scope>
    <source>
        <strain evidence="1 2">NBRC 15515</strain>
    </source>
</reference>
<keyword evidence="2" id="KW-1185">Reference proteome</keyword>